<organism evidence="1 2">
    <name type="scientific">Frigoribacterium faeni</name>
    <dbReference type="NCBI Taxonomy" id="145483"/>
    <lineage>
        <taxon>Bacteria</taxon>
        <taxon>Bacillati</taxon>
        <taxon>Actinomycetota</taxon>
        <taxon>Actinomycetes</taxon>
        <taxon>Micrococcales</taxon>
        <taxon>Microbacteriaceae</taxon>
        <taxon>Frigoribacterium</taxon>
    </lineage>
</organism>
<sequence length="61" mass="6773">MGVERRLIRGSDDTRLDLPLLQTNATQHESRLTVSLAASRTVMEEARAAPEDDRLAGWTPP</sequence>
<reference evidence="1 2" key="1">
    <citation type="submission" date="2019-07" db="EMBL/GenBank/DDBJ databases">
        <title>Whole genome shotgun sequence of Frigoribacterium faeni NBRC 103066.</title>
        <authorList>
            <person name="Hosoyama A."/>
            <person name="Uohara A."/>
            <person name="Ohji S."/>
            <person name="Ichikawa N."/>
        </authorList>
    </citation>
    <scope>NUCLEOTIDE SEQUENCE [LARGE SCALE GENOMIC DNA]</scope>
    <source>
        <strain evidence="1 2">NBRC 103066</strain>
    </source>
</reference>
<dbReference type="Proteomes" id="UP000321154">
    <property type="component" value="Unassembled WGS sequence"/>
</dbReference>
<dbReference type="EMBL" id="BJUV01000001">
    <property type="protein sequence ID" value="GEK81880.1"/>
    <property type="molecule type" value="Genomic_DNA"/>
</dbReference>
<protein>
    <submittedName>
        <fullName evidence="1">Uncharacterized protein</fullName>
    </submittedName>
</protein>
<keyword evidence="2" id="KW-1185">Reference proteome</keyword>
<comment type="caution">
    <text evidence="1">The sequence shown here is derived from an EMBL/GenBank/DDBJ whole genome shotgun (WGS) entry which is preliminary data.</text>
</comment>
<evidence type="ECO:0000313" key="2">
    <source>
        <dbReference type="Proteomes" id="UP000321154"/>
    </source>
</evidence>
<proteinExistence type="predicted"/>
<evidence type="ECO:0000313" key="1">
    <source>
        <dbReference type="EMBL" id="GEK81880.1"/>
    </source>
</evidence>
<gene>
    <name evidence="1" type="ORF">FFA01_01890</name>
</gene>
<name>A0ABQ0ULW4_9MICO</name>
<accession>A0ABQ0ULW4</accession>